<dbReference type="EMBL" id="MAAO01000015">
    <property type="protein sequence ID" value="OUR93711.1"/>
    <property type="molecule type" value="Genomic_DNA"/>
</dbReference>
<feature type="transmembrane region" description="Helical" evidence="1">
    <location>
        <begin position="234"/>
        <end position="258"/>
    </location>
</feature>
<dbReference type="Proteomes" id="UP000196531">
    <property type="component" value="Unassembled WGS sequence"/>
</dbReference>
<evidence type="ECO:0000313" key="3">
    <source>
        <dbReference type="EMBL" id="OUR93711.1"/>
    </source>
</evidence>
<evidence type="ECO:0000313" key="4">
    <source>
        <dbReference type="Proteomes" id="UP000196531"/>
    </source>
</evidence>
<keyword evidence="1" id="KW-0812">Transmembrane</keyword>
<evidence type="ECO:0000256" key="1">
    <source>
        <dbReference type="SAM" id="Phobius"/>
    </source>
</evidence>
<keyword evidence="1" id="KW-1133">Transmembrane helix</keyword>
<accession>A0A1Y5F2Q1</accession>
<feature type="transmembrane region" description="Helical" evidence="1">
    <location>
        <begin position="294"/>
        <end position="313"/>
    </location>
</feature>
<dbReference type="InterPro" id="IPR029044">
    <property type="entry name" value="Nucleotide-diphossugar_trans"/>
</dbReference>
<proteinExistence type="predicted"/>
<reference evidence="4" key="1">
    <citation type="journal article" date="2017" name="Proc. Natl. Acad. Sci. U.S.A.">
        <title>Simulation of Deepwater Horizon oil plume reveals substrate specialization within a complex community of hydrocarbon-degraders.</title>
        <authorList>
            <person name="Hu P."/>
            <person name="Dubinsky E.A."/>
            <person name="Probst A.J."/>
            <person name="Wang J."/>
            <person name="Sieber C.M.K."/>
            <person name="Tom L.M."/>
            <person name="Gardinali P."/>
            <person name="Banfield J.F."/>
            <person name="Atlas R.M."/>
            <person name="Andersen G.L."/>
        </authorList>
    </citation>
    <scope>NUCLEOTIDE SEQUENCE [LARGE SCALE GENOMIC DNA]</scope>
</reference>
<dbReference type="AlphaFoldDB" id="A0A1Y5F2Q1"/>
<dbReference type="Gene3D" id="3.90.550.10">
    <property type="entry name" value="Spore Coat Polysaccharide Biosynthesis Protein SpsA, Chain A"/>
    <property type="match status" value="1"/>
</dbReference>
<dbReference type="PANTHER" id="PTHR43685:SF3">
    <property type="entry name" value="SLR2126 PROTEIN"/>
    <property type="match status" value="1"/>
</dbReference>
<sequence>MNYSIIIVTYNRLDLLQKCIAEITSQSPKAKVLVGINGHDDASQAYLQNCPNVTFKSFKKVTPGEVRNDLAKMVETPWICFLDDDVIVSDGYFKKVENILSTYSNLDIFGGPDASYPGEDSTETAISLALTSPIATAHSRKRHTVSKTDTQDATEQDLILCNLWMRTSLFQKENFSFDKRFFRNEENVLLHLLLKANKKAMYFGELFVHHKRKNNLFQMIITVMKSANFRAKSFMLFPDSFNFLYTVPSLFFLYIVTIPFYECFLKLIPLFIYFLVLIYFTWKVCSSANKMNLFFQVMLVQILINLSYGVGFISPPRSTKTY</sequence>
<organism evidence="3 4">
    <name type="scientific">Halobacteriovorax marinus</name>
    <dbReference type="NCBI Taxonomy" id="97084"/>
    <lineage>
        <taxon>Bacteria</taxon>
        <taxon>Pseudomonadati</taxon>
        <taxon>Bdellovibrionota</taxon>
        <taxon>Bacteriovoracia</taxon>
        <taxon>Bacteriovoracales</taxon>
        <taxon>Halobacteriovoraceae</taxon>
        <taxon>Halobacteriovorax</taxon>
    </lineage>
</organism>
<protein>
    <recommendedName>
        <fullName evidence="2">Glycosyltransferase 2-like domain-containing protein</fullName>
    </recommendedName>
</protein>
<dbReference type="Pfam" id="PF00535">
    <property type="entry name" value="Glycos_transf_2"/>
    <property type="match status" value="1"/>
</dbReference>
<dbReference type="InterPro" id="IPR050834">
    <property type="entry name" value="Glycosyltransf_2"/>
</dbReference>
<dbReference type="SUPFAM" id="SSF53448">
    <property type="entry name" value="Nucleotide-diphospho-sugar transferases"/>
    <property type="match status" value="1"/>
</dbReference>
<comment type="caution">
    <text evidence="3">The sequence shown here is derived from an EMBL/GenBank/DDBJ whole genome shotgun (WGS) entry which is preliminary data.</text>
</comment>
<evidence type="ECO:0000259" key="2">
    <source>
        <dbReference type="Pfam" id="PF00535"/>
    </source>
</evidence>
<feature type="transmembrane region" description="Helical" evidence="1">
    <location>
        <begin position="264"/>
        <end position="282"/>
    </location>
</feature>
<name>A0A1Y5F2Q1_9BACT</name>
<feature type="domain" description="Glycosyltransferase 2-like" evidence="2">
    <location>
        <begin position="4"/>
        <end position="170"/>
    </location>
</feature>
<keyword evidence="1" id="KW-0472">Membrane</keyword>
<dbReference type="InterPro" id="IPR001173">
    <property type="entry name" value="Glyco_trans_2-like"/>
</dbReference>
<gene>
    <name evidence="3" type="ORF">A9Q84_19815</name>
</gene>
<dbReference type="PANTHER" id="PTHR43685">
    <property type="entry name" value="GLYCOSYLTRANSFERASE"/>
    <property type="match status" value="1"/>
</dbReference>